<comment type="caution">
    <text evidence="3">The sequence shown here is derived from an EMBL/GenBank/DDBJ whole genome shotgun (WGS) entry which is preliminary data.</text>
</comment>
<dbReference type="Gene3D" id="2.60.120.200">
    <property type="match status" value="1"/>
</dbReference>
<dbReference type="InterPro" id="IPR013320">
    <property type="entry name" value="ConA-like_dom_sf"/>
</dbReference>
<protein>
    <submittedName>
        <fullName evidence="3">Cell surface protein</fullName>
    </submittedName>
</protein>
<feature type="compositionally biased region" description="Low complexity" evidence="1">
    <location>
        <begin position="192"/>
        <end position="206"/>
    </location>
</feature>
<dbReference type="SUPFAM" id="SSF49899">
    <property type="entry name" value="Concanavalin A-like lectins/glucanases"/>
    <property type="match status" value="1"/>
</dbReference>
<keyword evidence="2" id="KW-0732">Signal</keyword>
<dbReference type="EMBL" id="BJZK01000044">
    <property type="protein sequence ID" value="GEO73239.1"/>
    <property type="molecule type" value="Genomic_DNA"/>
</dbReference>
<name>A0ABQ0WZ77_9LACO</name>
<sequence>MRLKRVTWLGLLGLVGVILWGSPVTAHATDANATGGMPQGVGSLENIFTMPSLSGKLSNSAKLITSTNSSTTGQPAVQITDAKNQVGAVWSTAANRLDLSKDETASMWLYFGGTADTPDNGTGDGMAFVLQNVGTDAITSGLSSSVAPGQTLGVWGIDNDNTVSSNTTIAAKAIQKSWALEFDEYDNGSTKGNDNSGFDGSNGVDGAHIASNYPGEPSTYERHGTSSSGAKYYYTTKHNGLTASRLSDGAWHHLTLSWQAPAVGSTTGTMTYAFNDKNPTTGMSQTATAIQSTPVDLAKLDLAPIDAAGTARDVYWGFTGSTGGAYANNVVAFDQVPGLVDATADMTIKDETLNKTLKTSDDYVNGNDDLTYQYQLTYHDGKQDWNNIVTSLPKPTGVTFSKGVITYADGSTEDFSASELGSATIAHKLGKALSATNQTATVTLTGKADAVTTNTSVAAANQSFNGANSVVTTTSPDYTIYPARSLYLRMASTNGSTVASGESLPLAGTVSVDSSEKPDDPIENKDVTLHTTLSNGNSIDEFTLNGTTSNADEEGAFNFKLPADKLSPGVNQVTMYATDDRGHKSNVVTFDVTLNGELKFGTVNQTSSFQDTVLTGKTQEVRRQNDWQVEVDNTLGSGTSWTLQAAAGQFTDSLGNPLRGQVVYVDDDNQTHPLGTSPTQIMTKTATQASETTDVAADWSARNGVMLQVNGDAVAGSYSGKITWTLTNSVPS</sequence>
<gene>
    <name evidence="3" type="ORF">LZY01_24070</name>
</gene>
<feature type="chain" id="PRO_5046179683" evidence="2">
    <location>
        <begin position="29"/>
        <end position="732"/>
    </location>
</feature>
<dbReference type="Proteomes" id="UP000321794">
    <property type="component" value="Unassembled WGS sequence"/>
</dbReference>
<dbReference type="RefSeq" id="WP_147007874.1">
    <property type="nucleotide sequence ID" value="NZ_BJZK01000044.1"/>
</dbReference>
<evidence type="ECO:0000313" key="4">
    <source>
        <dbReference type="Proteomes" id="UP000321794"/>
    </source>
</evidence>
<proteinExistence type="predicted"/>
<evidence type="ECO:0000313" key="3">
    <source>
        <dbReference type="EMBL" id="GEO73239.1"/>
    </source>
</evidence>
<organism evidence="3 4">
    <name type="scientific">Levilactobacillus zymae</name>
    <dbReference type="NCBI Taxonomy" id="267363"/>
    <lineage>
        <taxon>Bacteria</taxon>
        <taxon>Bacillati</taxon>
        <taxon>Bacillota</taxon>
        <taxon>Bacilli</taxon>
        <taxon>Lactobacillales</taxon>
        <taxon>Lactobacillaceae</taxon>
        <taxon>Levilactobacillus</taxon>
    </lineage>
</organism>
<accession>A0ABQ0WZ77</accession>
<feature type="region of interest" description="Disordered" evidence="1">
    <location>
        <begin position="191"/>
        <end position="226"/>
    </location>
</feature>
<reference evidence="3 4" key="1">
    <citation type="submission" date="2019-07" db="EMBL/GenBank/DDBJ databases">
        <title>Whole genome shotgun sequence of Lactobacillus zymae NBRC 107157.</title>
        <authorList>
            <person name="Hosoyama A."/>
            <person name="Uohara A."/>
            <person name="Ohji S."/>
            <person name="Ichikawa N."/>
        </authorList>
    </citation>
    <scope>NUCLEOTIDE SEQUENCE [LARGE SCALE GENOMIC DNA]</scope>
    <source>
        <strain evidence="3 4">NBRC 107157</strain>
    </source>
</reference>
<feature type="signal peptide" evidence="2">
    <location>
        <begin position="1"/>
        <end position="28"/>
    </location>
</feature>
<evidence type="ECO:0000256" key="2">
    <source>
        <dbReference type="SAM" id="SignalP"/>
    </source>
</evidence>
<keyword evidence="4" id="KW-1185">Reference proteome</keyword>
<evidence type="ECO:0000256" key="1">
    <source>
        <dbReference type="SAM" id="MobiDB-lite"/>
    </source>
</evidence>